<feature type="compositionally biased region" description="Basic and acidic residues" evidence="4">
    <location>
        <begin position="498"/>
        <end position="507"/>
    </location>
</feature>
<feature type="region of interest" description="Disordered" evidence="4">
    <location>
        <begin position="566"/>
        <end position="596"/>
    </location>
</feature>
<evidence type="ECO:0000256" key="1">
    <source>
        <dbReference type="ARBA" id="ARBA00022441"/>
    </source>
</evidence>
<feature type="compositionally biased region" description="Polar residues" evidence="4">
    <location>
        <begin position="937"/>
        <end position="949"/>
    </location>
</feature>
<evidence type="ECO:0000256" key="4">
    <source>
        <dbReference type="SAM" id="MobiDB-lite"/>
    </source>
</evidence>
<feature type="coiled-coil region" evidence="3">
    <location>
        <begin position="674"/>
        <end position="735"/>
    </location>
</feature>
<feature type="compositionally biased region" description="Polar residues" evidence="4">
    <location>
        <begin position="584"/>
        <end position="595"/>
    </location>
</feature>
<dbReference type="Gene3D" id="2.120.10.80">
    <property type="entry name" value="Kelch-type beta propeller"/>
    <property type="match status" value="2"/>
</dbReference>
<reference evidence="6" key="1">
    <citation type="submission" date="2012-02" db="EMBL/GenBank/DDBJ databases">
        <title>Genome sequencing of Giardia lamblia Genotypes A2 and B isolates (DH and GS) and comparative analysis with the genomes of Genotypes A1 and E (WB and Pig).</title>
        <authorList>
            <person name="Adam R."/>
            <person name="Dahlstrom E."/>
            <person name="Martens C."/>
            <person name="Bruno D."/>
            <person name="Barbian K."/>
            <person name="Porcella S.F."/>
            <person name="Nash T."/>
        </authorList>
    </citation>
    <scope>NUCLEOTIDE SEQUENCE</scope>
    <source>
        <strain evidence="6">DH</strain>
    </source>
</reference>
<feature type="compositionally biased region" description="Low complexity" evidence="4">
    <location>
        <begin position="842"/>
        <end position="857"/>
    </location>
</feature>
<dbReference type="VEuPathDB" id="GiardiaDB:GL50581_3008"/>
<name>V6TKR8_GIAIN</name>
<gene>
    <name evidence="5" type="ORF">DHA2_150206</name>
</gene>
<evidence type="ECO:0000256" key="2">
    <source>
        <dbReference type="ARBA" id="ARBA00022737"/>
    </source>
</evidence>
<evidence type="ECO:0000256" key="3">
    <source>
        <dbReference type="SAM" id="Coils"/>
    </source>
</evidence>
<reference evidence="5 6" key="2">
    <citation type="journal article" date="2013" name="Genome Biol. Evol.">
        <title>Genome sequencing of Giardia lamblia genotypes A2 and B isolates (DH and GS) and comparative analysis with the genomes of genotypes A1 and E (WB and Pig).</title>
        <authorList>
            <person name="Adam R.D."/>
            <person name="Dahlstrom E.W."/>
            <person name="Martens C.A."/>
            <person name="Bruno D.P."/>
            <person name="Barbian K.D."/>
            <person name="Ricklefs S.M."/>
            <person name="Hernandez M.M."/>
            <person name="Narla N.P."/>
            <person name="Patel R.B."/>
            <person name="Porcella S.F."/>
            <person name="Nash T.E."/>
        </authorList>
    </citation>
    <scope>NUCLEOTIDE SEQUENCE [LARGE SCALE GENOMIC DNA]</scope>
    <source>
        <strain evidence="5 6">DH</strain>
    </source>
</reference>
<dbReference type="InterPro" id="IPR015915">
    <property type="entry name" value="Kelch-typ_b-propeller"/>
</dbReference>
<keyword evidence="1" id="KW-0880">Kelch repeat</keyword>
<protein>
    <submittedName>
        <fullName evidence="5">Putative Kelch motif protein</fullName>
    </submittedName>
</protein>
<feature type="region of interest" description="Disordered" evidence="4">
    <location>
        <begin position="842"/>
        <end position="966"/>
    </location>
</feature>
<dbReference type="PANTHER" id="PTHR46093:SF18">
    <property type="entry name" value="FIBRONECTIN TYPE-III DOMAIN-CONTAINING PROTEIN"/>
    <property type="match status" value="1"/>
</dbReference>
<feature type="non-terminal residue" evidence="5">
    <location>
        <position position="1"/>
    </location>
</feature>
<dbReference type="AlphaFoldDB" id="V6TKR8"/>
<dbReference type="VEuPathDB" id="GiardiaDB:GL50803_0016893"/>
<dbReference type="VEuPathDB" id="GiardiaDB:QR46_4010"/>
<comment type="caution">
    <text evidence="5">The sequence shown here is derived from an EMBL/GenBank/DDBJ whole genome shotgun (WGS) entry which is preliminary data.</text>
</comment>
<feature type="region of interest" description="Disordered" evidence="4">
    <location>
        <begin position="486"/>
        <end position="517"/>
    </location>
</feature>
<dbReference type="Pfam" id="PF24681">
    <property type="entry name" value="Kelch_KLHDC2_KLHL20_DRC7"/>
    <property type="match status" value="1"/>
</dbReference>
<organism evidence="5 6">
    <name type="scientific">Giardia intestinalis</name>
    <name type="common">Giardia lamblia</name>
    <dbReference type="NCBI Taxonomy" id="5741"/>
    <lineage>
        <taxon>Eukaryota</taxon>
        <taxon>Metamonada</taxon>
        <taxon>Diplomonadida</taxon>
        <taxon>Hexamitidae</taxon>
        <taxon>Giardiinae</taxon>
        <taxon>Giardia</taxon>
    </lineage>
</organism>
<dbReference type="EMBL" id="AHGT01000008">
    <property type="protein sequence ID" value="ESU38917.1"/>
    <property type="molecule type" value="Genomic_DNA"/>
</dbReference>
<dbReference type="PANTHER" id="PTHR46093">
    <property type="entry name" value="ACYL-COA-BINDING DOMAIN-CONTAINING PROTEIN 5"/>
    <property type="match status" value="1"/>
</dbReference>
<dbReference type="SUPFAM" id="SSF117281">
    <property type="entry name" value="Kelch motif"/>
    <property type="match status" value="1"/>
</dbReference>
<feature type="compositionally biased region" description="Polar residues" evidence="4">
    <location>
        <begin position="893"/>
        <end position="910"/>
    </location>
</feature>
<evidence type="ECO:0000313" key="6">
    <source>
        <dbReference type="Proteomes" id="UP000018320"/>
    </source>
</evidence>
<sequence length="966" mass="106157">VAVARTRGFTWVAAGKPTFLNRVNGRQVSKKQIAKVMPVSLSWVQVTTPGAPTPRYGCSMVPTADGIQIFGGYSTHYLNESLSFQSQSEPKKWRLRRRSRPYPAGRRGHIMVGLDECQLLFGGDLGSACVNDLWICTGSEWRQIFGHSDTGSSPSGRYGHAGCVQNSCLYVFGGADRYQQTSMFGDLWVLDLTTLRWNKGPEGPSPRYGHSMVTVGKDIFVIGGMTQSGLTGDVWRLCVNESHALSWVQLDPVSKTQIFPPRTEFFATELSPSSVLLFGGSSAQAPLNDMWILNLNTQQHLYTPVCLQIPSTLPVPRHAFGAITTSTGTISSAHGSEIAAEFGGRDQSLIWLTDLGSVYTPDHTSSSSYTLFNGSFIKLYVFGGRGADSSLNDLWECTVCLLEETAMTYGIQETKLTDRNRLANLGTSFSNINYPPNSDIDLYRSGDSFGEYNSRTLGAPSTDIYISHLTEERSFLYDKPSIQLPTDSFKPNVPRFPEAQEEKEKSSITKRMSSAKDNDVHKASFMEHASINDPSLLSNNISREDHDANESITPFIHKPQQALVRETLKQQSRPSSGGTGSPYRMTTSNPDQPVQPTDEVQKYLLTQMVTINENLLKMEAAFEAAELARKFSEDLAEQSSAVDDLALAVSEFKNDVMHAIEGLSQKLSGYAITQQGHEEDIVELNGKLNELDNLIIERASDTTRDELFMEMQVRIASLTKENKALTARLTNVESLLIATTLTNNPTDEILALLNAVVNQSATLPLDITTQPVTGVSKESLKPDTATTSASSQVTGATLQGVFDELQEMGKKLNALSNSIGTKSQLSMLPSDIGDEKVTIQFDQPRQRGQPQQARQFQTPYRDEQMAPQFDSQQHMQQRIEPRIRQGAVISPRSAVTRTSAMSRSSGSLSTYVAGEDQRDTGRPTSAFLSAQGRPRSFSASTSRKPSNESLAMIAKVLNAPDELSDD</sequence>
<accession>V6TKR8</accession>
<proteinExistence type="predicted"/>
<keyword evidence="2" id="KW-0677">Repeat</keyword>
<dbReference type="VEuPathDB" id="GiardiaDB:DHA2_150206"/>
<dbReference type="Proteomes" id="UP000018320">
    <property type="component" value="Unassembled WGS sequence"/>
</dbReference>
<keyword evidence="3" id="KW-0175">Coiled coil</keyword>
<evidence type="ECO:0000313" key="5">
    <source>
        <dbReference type="EMBL" id="ESU38917.1"/>
    </source>
</evidence>